<organism evidence="2 3">
    <name type="scientific">Didymosphaeria variabile</name>
    <dbReference type="NCBI Taxonomy" id="1932322"/>
    <lineage>
        <taxon>Eukaryota</taxon>
        <taxon>Fungi</taxon>
        <taxon>Dikarya</taxon>
        <taxon>Ascomycota</taxon>
        <taxon>Pezizomycotina</taxon>
        <taxon>Dothideomycetes</taxon>
        <taxon>Pleosporomycetidae</taxon>
        <taxon>Pleosporales</taxon>
        <taxon>Massarineae</taxon>
        <taxon>Didymosphaeriaceae</taxon>
        <taxon>Didymosphaeria</taxon>
    </lineage>
</organism>
<feature type="signal peptide" evidence="1">
    <location>
        <begin position="1"/>
        <end position="18"/>
    </location>
</feature>
<dbReference type="GeneID" id="80911806"/>
<gene>
    <name evidence="2" type="ORF">N0V89_008276</name>
</gene>
<keyword evidence="3" id="KW-1185">Reference proteome</keyword>
<proteinExistence type="predicted"/>
<accession>A0A9W8XFF9</accession>
<dbReference type="AlphaFoldDB" id="A0A9W8XFF9"/>
<reference evidence="2" key="1">
    <citation type="submission" date="2022-10" db="EMBL/GenBank/DDBJ databases">
        <title>Tapping the CABI collections for fungal endophytes: first genome assemblies for Collariella, Neodidymelliopsis, Ascochyta clinopodiicola, Didymella pomorum, Didymosphaeria variabile, Neocosmospora piperis and Neocucurbitaria cava.</title>
        <authorList>
            <person name="Hill R."/>
        </authorList>
    </citation>
    <scope>NUCLEOTIDE SEQUENCE</scope>
    <source>
        <strain evidence="2">IMI 356815</strain>
    </source>
</reference>
<evidence type="ECO:0000256" key="1">
    <source>
        <dbReference type="SAM" id="SignalP"/>
    </source>
</evidence>
<feature type="chain" id="PRO_5040980443" evidence="1">
    <location>
        <begin position="19"/>
        <end position="137"/>
    </location>
</feature>
<protein>
    <submittedName>
        <fullName evidence="2">Uncharacterized protein</fullName>
    </submittedName>
</protein>
<dbReference type="RefSeq" id="XP_056068589.1">
    <property type="nucleotide sequence ID" value="XM_056217033.1"/>
</dbReference>
<dbReference type="OrthoDB" id="4817121at2759"/>
<dbReference type="Proteomes" id="UP001140513">
    <property type="component" value="Unassembled WGS sequence"/>
</dbReference>
<keyword evidence="1" id="KW-0732">Signal</keyword>
<sequence length="137" mass="14541">MHFTKFVSTLFLIGAVSAAALPDTEQDQSGLVTDPSEAQDDGNSTEIVTTRSDKAFAQVTTWSGDNCRGSSANHGVGTVKFTCFHTPGHSFSNFLAWPSCVLTTWSGTDCHGSSKRFTTGSSEGCVKIPFGSYSINC</sequence>
<evidence type="ECO:0000313" key="2">
    <source>
        <dbReference type="EMBL" id="KAJ4349659.1"/>
    </source>
</evidence>
<name>A0A9W8XFF9_9PLEO</name>
<evidence type="ECO:0000313" key="3">
    <source>
        <dbReference type="Proteomes" id="UP001140513"/>
    </source>
</evidence>
<dbReference type="EMBL" id="JAPEUX010000006">
    <property type="protein sequence ID" value="KAJ4349659.1"/>
    <property type="molecule type" value="Genomic_DNA"/>
</dbReference>
<comment type="caution">
    <text evidence="2">The sequence shown here is derived from an EMBL/GenBank/DDBJ whole genome shotgun (WGS) entry which is preliminary data.</text>
</comment>